<reference evidence="11 12" key="1">
    <citation type="submission" date="2022-06" db="EMBL/GenBank/DDBJ databases">
        <title>Mesorhizobium sp. strain RP14 Genome sequencing and assembly.</title>
        <authorList>
            <person name="Kim I."/>
        </authorList>
    </citation>
    <scope>NUCLEOTIDE SEQUENCE [LARGE SCALE GENOMIC DNA]</scope>
    <source>
        <strain evidence="12">RP14(2022)</strain>
    </source>
</reference>
<sequence length="149" mass="15745">MNLDFIAKLIDLVERSKVSELELSEGENRVRIVKRANGSAALQGAPVTQAAPALIAPRLDTSPVAGSITRHEIRAGFPGTFYRAPAPDQPPYAVVGASVEEGRQLAILEAMKTMNPVEADLAGIIREIAVDDATAVEAGTLLFVIEPSA</sequence>
<feature type="domain" description="Lipoyl-binding" evidence="10">
    <location>
        <begin position="72"/>
        <end position="146"/>
    </location>
</feature>
<dbReference type="PANTHER" id="PTHR45266">
    <property type="entry name" value="OXALOACETATE DECARBOXYLASE ALPHA CHAIN"/>
    <property type="match status" value="1"/>
</dbReference>
<dbReference type="InterPro" id="IPR050709">
    <property type="entry name" value="Biotin_Carboxyl_Carrier/Decarb"/>
</dbReference>
<dbReference type="PRINTS" id="PR01071">
    <property type="entry name" value="ACOABIOTINCC"/>
</dbReference>
<evidence type="ECO:0000256" key="3">
    <source>
        <dbReference type="ARBA" id="ARBA00017562"/>
    </source>
</evidence>
<evidence type="ECO:0000256" key="2">
    <source>
        <dbReference type="ARBA" id="ARBA00005194"/>
    </source>
</evidence>
<evidence type="ECO:0000259" key="10">
    <source>
        <dbReference type="PROSITE" id="PS50968"/>
    </source>
</evidence>
<evidence type="ECO:0000256" key="8">
    <source>
        <dbReference type="ARBA" id="ARBA00023267"/>
    </source>
</evidence>
<dbReference type="InterPro" id="IPR000089">
    <property type="entry name" value="Biotin_lipoyl"/>
</dbReference>
<evidence type="ECO:0000256" key="9">
    <source>
        <dbReference type="RuleBase" id="RU364072"/>
    </source>
</evidence>
<comment type="caution">
    <text evidence="11">The sequence shown here is derived from an EMBL/GenBank/DDBJ whole genome shotgun (WGS) entry which is preliminary data.</text>
</comment>
<evidence type="ECO:0000256" key="5">
    <source>
        <dbReference type="ARBA" id="ARBA00022832"/>
    </source>
</evidence>
<dbReference type="PROSITE" id="PS00188">
    <property type="entry name" value="BIOTIN"/>
    <property type="match status" value="1"/>
</dbReference>
<keyword evidence="6 9" id="KW-0443">Lipid metabolism</keyword>
<keyword evidence="4 9" id="KW-0444">Lipid biosynthesis</keyword>
<evidence type="ECO:0000313" key="12">
    <source>
        <dbReference type="Proteomes" id="UP001205906"/>
    </source>
</evidence>
<accession>A0ABT1C385</accession>
<comment type="function">
    <text evidence="1 9">This protein is a component of the acetyl coenzyme A carboxylase complex; first, biotin carboxylase catalyzes the carboxylation of the carrier protein and then the transcarboxylase transfers the carboxyl group to form malonyl-CoA.</text>
</comment>
<name>A0ABT1C385_9HYPH</name>
<keyword evidence="7 9" id="KW-0275">Fatty acid biosynthesis</keyword>
<evidence type="ECO:0000256" key="4">
    <source>
        <dbReference type="ARBA" id="ARBA00022516"/>
    </source>
</evidence>
<proteinExistence type="predicted"/>
<dbReference type="Proteomes" id="UP001205906">
    <property type="component" value="Unassembled WGS sequence"/>
</dbReference>
<keyword evidence="12" id="KW-1185">Reference proteome</keyword>
<dbReference type="EMBL" id="JAMXQS010000003">
    <property type="protein sequence ID" value="MCO6049286.1"/>
    <property type="molecule type" value="Genomic_DNA"/>
</dbReference>
<evidence type="ECO:0000256" key="7">
    <source>
        <dbReference type="ARBA" id="ARBA00023160"/>
    </source>
</evidence>
<keyword evidence="8 9" id="KW-0092">Biotin</keyword>
<dbReference type="InterPro" id="IPR001882">
    <property type="entry name" value="Biotin_BS"/>
</dbReference>
<organism evidence="11 12">
    <name type="scientific">Mesorhizobium liriopis</name>
    <dbReference type="NCBI Taxonomy" id="2953882"/>
    <lineage>
        <taxon>Bacteria</taxon>
        <taxon>Pseudomonadati</taxon>
        <taxon>Pseudomonadota</taxon>
        <taxon>Alphaproteobacteria</taxon>
        <taxon>Hyphomicrobiales</taxon>
        <taxon>Phyllobacteriaceae</taxon>
        <taxon>Mesorhizobium</taxon>
    </lineage>
</organism>
<dbReference type="InterPro" id="IPR001249">
    <property type="entry name" value="AcCoA_biotinCC"/>
</dbReference>
<protein>
    <recommendedName>
        <fullName evidence="3 9">Biotin carboxyl carrier protein of acetyl-CoA carboxylase</fullName>
    </recommendedName>
</protein>
<keyword evidence="5 9" id="KW-0276">Fatty acid metabolism</keyword>
<dbReference type="PANTHER" id="PTHR45266:SF3">
    <property type="entry name" value="OXALOACETATE DECARBOXYLASE ALPHA CHAIN"/>
    <property type="match status" value="1"/>
</dbReference>
<gene>
    <name evidence="11" type="ORF">NGM99_05715</name>
</gene>
<comment type="pathway">
    <text evidence="2 9">Lipid metabolism; fatty acid biosynthesis.</text>
</comment>
<dbReference type="Gene3D" id="2.40.50.100">
    <property type="match status" value="1"/>
</dbReference>
<dbReference type="PROSITE" id="PS50968">
    <property type="entry name" value="BIOTINYL_LIPOYL"/>
    <property type="match status" value="1"/>
</dbReference>
<dbReference type="Pfam" id="PF00364">
    <property type="entry name" value="Biotin_lipoyl"/>
    <property type="match status" value="1"/>
</dbReference>
<evidence type="ECO:0000256" key="1">
    <source>
        <dbReference type="ARBA" id="ARBA00003761"/>
    </source>
</evidence>
<dbReference type="RefSeq" id="WP_252816974.1">
    <property type="nucleotide sequence ID" value="NZ_JAMXQS010000003.1"/>
</dbReference>
<dbReference type="SUPFAM" id="SSF51230">
    <property type="entry name" value="Single hybrid motif"/>
    <property type="match status" value="1"/>
</dbReference>
<dbReference type="InterPro" id="IPR011053">
    <property type="entry name" value="Single_hybrid_motif"/>
</dbReference>
<dbReference type="CDD" id="cd06850">
    <property type="entry name" value="biotinyl_domain"/>
    <property type="match status" value="1"/>
</dbReference>
<evidence type="ECO:0000256" key="6">
    <source>
        <dbReference type="ARBA" id="ARBA00023098"/>
    </source>
</evidence>
<evidence type="ECO:0000313" key="11">
    <source>
        <dbReference type="EMBL" id="MCO6049286.1"/>
    </source>
</evidence>